<organism evidence="4 5">
    <name type="scientific">Trypanosoma cruzi marinkellei</name>
    <dbReference type="NCBI Taxonomy" id="85056"/>
    <lineage>
        <taxon>Eukaryota</taxon>
        <taxon>Discoba</taxon>
        <taxon>Euglenozoa</taxon>
        <taxon>Kinetoplastea</taxon>
        <taxon>Metakinetoplastina</taxon>
        <taxon>Trypanosomatida</taxon>
        <taxon>Trypanosomatidae</taxon>
        <taxon>Trypanosoma</taxon>
        <taxon>Schizotrypanum</taxon>
    </lineage>
</organism>
<sequence>MKRAVRFCFSRKSILCSSCAGIVNVDAGDGSRERGDGSTSGVAVERYTLLPAVNRALPLFNPCQEFPATPVGVELPDPRDPCVVWREYYSFEHRRPYYHNLLTNLTTFEVPSGLRTCFSLFHRRQGLYVDKENRVHHRATVQGGGTPDTGSPGASDGVGGSPASPGGDGTLTTKQKLAAYGGGGLLLYIIVHNILLAAIFFSLYFLHVDLVGIARSYGFSVGDNPVGSGNGADAAVKKKKAPSFWATLGVSIVLNKLLVPLELAATLMLAPVLVPRLQPFATRLIPSVKAFIERLKGRAF</sequence>
<feature type="transmembrane region" description="Helical" evidence="2">
    <location>
        <begin position="185"/>
        <end position="206"/>
    </location>
</feature>
<comment type="caution">
    <text evidence="4">The sequence shown here is derived from an EMBL/GenBank/DDBJ whole genome shotgun (WGS) entry which is preliminary data.</text>
</comment>
<keyword evidence="5" id="KW-1185">Reference proteome</keyword>
<reference evidence="4 5" key="1">
    <citation type="journal article" date="2012" name="BMC Genomics">
        <title>Comparative genomic analysis of human infective Trypanosoma cruzi lineages with the bat-restricted subspecies T. cruzi marinkellei.</title>
        <authorList>
            <person name="Franzen O."/>
            <person name="Talavera-Lopez C."/>
            <person name="Ochaya S."/>
            <person name="Butler C.E."/>
            <person name="Messenger L.A."/>
            <person name="Lewis M.D."/>
            <person name="Llewellyn M.S."/>
            <person name="Marinkelle C.J."/>
            <person name="Tyler K.M."/>
            <person name="Miles M.A."/>
            <person name="Andersson B."/>
        </authorList>
    </citation>
    <scope>NUCLEOTIDE SEQUENCE [LARGE SCALE GENOMIC DNA]</scope>
    <source>
        <strain evidence="4 5">B7</strain>
    </source>
</reference>
<feature type="region of interest" description="Disordered" evidence="1">
    <location>
        <begin position="138"/>
        <end position="168"/>
    </location>
</feature>
<accession>K2NR17</accession>
<evidence type="ECO:0000256" key="2">
    <source>
        <dbReference type="SAM" id="Phobius"/>
    </source>
</evidence>
<name>K2NR17_TRYCR</name>
<dbReference type="Proteomes" id="UP000007350">
    <property type="component" value="Unassembled WGS sequence"/>
</dbReference>
<dbReference type="EMBL" id="AHKC01010849">
    <property type="protein sequence ID" value="EKF31367.1"/>
    <property type="molecule type" value="Genomic_DNA"/>
</dbReference>
<keyword evidence="2" id="KW-0812">Transmembrane</keyword>
<dbReference type="Gene3D" id="2.20.70.10">
    <property type="match status" value="1"/>
</dbReference>
<keyword evidence="2" id="KW-1133">Transmembrane helix</keyword>
<evidence type="ECO:0000256" key="1">
    <source>
        <dbReference type="SAM" id="MobiDB-lite"/>
    </source>
</evidence>
<gene>
    <name evidence="4" type="ORF">MOQ_004797</name>
</gene>
<proteinExistence type="predicted"/>
<evidence type="ECO:0000313" key="5">
    <source>
        <dbReference type="Proteomes" id="UP000007350"/>
    </source>
</evidence>
<dbReference type="InterPro" id="IPR001202">
    <property type="entry name" value="WW_dom"/>
</dbReference>
<evidence type="ECO:0000259" key="3">
    <source>
        <dbReference type="PROSITE" id="PS01159"/>
    </source>
</evidence>
<dbReference type="AlphaFoldDB" id="K2NR17"/>
<dbReference type="OrthoDB" id="271304at2759"/>
<feature type="domain" description="WW" evidence="3">
    <location>
        <begin position="85"/>
        <end position="111"/>
    </location>
</feature>
<protein>
    <recommendedName>
        <fullName evidence="3">WW domain-containing protein</fullName>
    </recommendedName>
</protein>
<evidence type="ECO:0000313" key="4">
    <source>
        <dbReference type="EMBL" id="EKF31367.1"/>
    </source>
</evidence>
<dbReference type="PROSITE" id="PS01159">
    <property type="entry name" value="WW_DOMAIN_1"/>
    <property type="match status" value="1"/>
</dbReference>
<keyword evidence="2" id="KW-0472">Membrane</keyword>